<evidence type="ECO:0000313" key="2">
    <source>
        <dbReference type="Proteomes" id="UP000594569"/>
    </source>
</evidence>
<organism evidence="1 2">
    <name type="scientific">Streptococcus suis</name>
    <dbReference type="NCBI Taxonomy" id="1307"/>
    <lineage>
        <taxon>Bacteria</taxon>
        <taxon>Bacillati</taxon>
        <taxon>Bacillota</taxon>
        <taxon>Bacilli</taxon>
        <taxon>Lactobacillales</taxon>
        <taxon>Streptococcaceae</taxon>
        <taxon>Streptococcus</taxon>
    </lineage>
</organism>
<dbReference type="EMBL" id="CP065430">
    <property type="protein sequence ID" value="QPO27770.1"/>
    <property type="molecule type" value="Genomic_DNA"/>
</dbReference>
<evidence type="ECO:0000313" key="1">
    <source>
        <dbReference type="EMBL" id="QPO27770.1"/>
    </source>
</evidence>
<name>A0A7T1LCH3_STRSU</name>
<protein>
    <submittedName>
        <fullName evidence="1">XRE family transcriptional regulator</fullName>
    </submittedName>
</protein>
<dbReference type="SUPFAM" id="SSF46955">
    <property type="entry name" value="Putative DNA-binding domain"/>
    <property type="match status" value="1"/>
</dbReference>
<dbReference type="Proteomes" id="UP000594569">
    <property type="component" value="Chromosome"/>
</dbReference>
<dbReference type="RefSeq" id="WP_043024852.1">
    <property type="nucleotide sequence ID" value="NZ_CEDT01000007.1"/>
</dbReference>
<accession>A0A7T1LCH3</accession>
<reference evidence="1 2" key="1">
    <citation type="submission" date="2020-12" db="EMBL/GenBank/DDBJ databases">
        <title>Nonconservative transfer and diversity of a new family of integrative and conjugative elements associated with antibiotic resistance in zoonotic pathogen Streptococcus suis.</title>
        <authorList>
            <person name="Huang J."/>
        </authorList>
    </citation>
    <scope>NUCLEOTIDE SEQUENCE [LARGE SCALE GENOMIC DNA]</scope>
    <source>
        <strain evidence="1 2">YZDH1</strain>
    </source>
</reference>
<dbReference type="InterPro" id="IPR009061">
    <property type="entry name" value="DNA-bd_dom_put_sf"/>
</dbReference>
<proteinExistence type="predicted"/>
<sequence length="89" mass="10453">MNLLSHEAETQLVTGTLERVDRYLEAREKLPQHHTGLISQQELKEELKLSFQTLATWEQAGLRRYQPPLEDSRKVFYRITDILVFLGVE</sequence>
<gene>
    <name evidence="1" type="ORF">I5V48_11570</name>
</gene>
<dbReference type="AlphaFoldDB" id="A0A7T1LCH3"/>